<dbReference type="Proteomes" id="UP001066276">
    <property type="component" value="Chromosome 9"/>
</dbReference>
<protein>
    <submittedName>
        <fullName evidence="1">Uncharacterized protein</fullName>
    </submittedName>
</protein>
<keyword evidence="2" id="KW-1185">Reference proteome</keyword>
<sequence length="114" mass="13122">MRKPPPSAVSRQRSPVIRKLRGRKSRLTLYMSCTGAVEIRLFHTPRYSTPRIFDIRSSPHRVNPLLRSASRHSASLIRMFTQPGEAQRRSQMATFLCWRQATFTTPSTWAHTGV</sequence>
<accession>A0AAV7N2V2</accession>
<name>A0AAV7N2V2_PLEWA</name>
<organism evidence="1 2">
    <name type="scientific">Pleurodeles waltl</name>
    <name type="common">Iberian ribbed newt</name>
    <dbReference type="NCBI Taxonomy" id="8319"/>
    <lineage>
        <taxon>Eukaryota</taxon>
        <taxon>Metazoa</taxon>
        <taxon>Chordata</taxon>
        <taxon>Craniata</taxon>
        <taxon>Vertebrata</taxon>
        <taxon>Euteleostomi</taxon>
        <taxon>Amphibia</taxon>
        <taxon>Batrachia</taxon>
        <taxon>Caudata</taxon>
        <taxon>Salamandroidea</taxon>
        <taxon>Salamandridae</taxon>
        <taxon>Pleurodelinae</taxon>
        <taxon>Pleurodeles</taxon>
    </lineage>
</organism>
<evidence type="ECO:0000313" key="2">
    <source>
        <dbReference type="Proteomes" id="UP001066276"/>
    </source>
</evidence>
<proteinExistence type="predicted"/>
<evidence type="ECO:0000313" key="1">
    <source>
        <dbReference type="EMBL" id="KAJ1109584.1"/>
    </source>
</evidence>
<comment type="caution">
    <text evidence="1">The sequence shown here is derived from an EMBL/GenBank/DDBJ whole genome shotgun (WGS) entry which is preliminary data.</text>
</comment>
<gene>
    <name evidence="1" type="ORF">NDU88_006944</name>
</gene>
<dbReference type="AlphaFoldDB" id="A0AAV7N2V2"/>
<reference evidence="1" key="1">
    <citation type="journal article" date="2022" name="bioRxiv">
        <title>Sequencing and chromosome-scale assembly of the giantPleurodeles waltlgenome.</title>
        <authorList>
            <person name="Brown T."/>
            <person name="Elewa A."/>
            <person name="Iarovenko S."/>
            <person name="Subramanian E."/>
            <person name="Araus A.J."/>
            <person name="Petzold A."/>
            <person name="Susuki M."/>
            <person name="Suzuki K.-i.T."/>
            <person name="Hayashi T."/>
            <person name="Toyoda A."/>
            <person name="Oliveira C."/>
            <person name="Osipova E."/>
            <person name="Leigh N.D."/>
            <person name="Simon A."/>
            <person name="Yun M.H."/>
        </authorList>
    </citation>
    <scope>NUCLEOTIDE SEQUENCE</scope>
    <source>
        <strain evidence="1">20211129_DDA</strain>
        <tissue evidence="1">Liver</tissue>
    </source>
</reference>
<dbReference type="EMBL" id="JANPWB010000013">
    <property type="protein sequence ID" value="KAJ1109584.1"/>
    <property type="molecule type" value="Genomic_DNA"/>
</dbReference>